<dbReference type="PATRIC" id="fig|632772.20.peg.6546"/>
<feature type="transmembrane region" description="Helical" evidence="5">
    <location>
        <begin position="55"/>
        <end position="73"/>
    </location>
</feature>
<evidence type="ECO:0000313" key="8">
    <source>
        <dbReference type="Proteomes" id="UP000002212"/>
    </source>
</evidence>
<feature type="domain" description="RDD" evidence="6">
    <location>
        <begin position="13"/>
        <end position="115"/>
    </location>
</feature>
<dbReference type="RefSeq" id="WP_015889974.1">
    <property type="nucleotide sequence ID" value="NC_012522.1"/>
</dbReference>
<evidence type="ECO:0000256" key="3">
    <source>
        <dbReference type="ARBA" id="ARBA00022989"/>
    </source>
</evidence>
<dbReference type="KEGG" id="rop:ROP_62690"/>
<evidence type="ECO:0000256" key="1">
    <source>
        <dbReference type="ARBA" id="ARBA00004141"/>
    </source>
</evidence>
<comment type="subcellular location">
    <subcellularLocation>
        <location evidence="1">Membrane</location>
        <topology evidence="1">Multi-pass membrane protein</topology>
    </subcellularLocation>
</comment>
<proteinExistence type="predicted"/>
<reference evidence="7 8" key="1">
    <citation type="submission" date="2009-03" db="EMBL/GenBank/DDBJ databases">
        <title>Comparison of the complete genome sequences of Rhodococcus erythropolis PR4 and Rhodococcus opacus B4.</title>
        <authorList>
            <person name="Takarada H."/>
            <person name="Sekine M."/>
            <person name="Hosoyama A."/>
            <person name="Yamada R."/>
            <person name="Fujisawa T."/>
            <person name="Omata S."/>
            <person name="Shimizu A."/>
            <person name="Tsukatani N."/>
            <person name="Tanikawa S."/>
            <person name="Fujita N."/>
            <person name="Harayama S."/>
        </authorList>
    </citation>
    <scope>NUCLEOTIDE SEQUENCE [LARGE SCALE GENOMIC DNA]</scope>
    <source>
        <strain evidence="7 8">B4</strain>
    </source>
</reference>
<dbReference type="HOGENOM" id="CLU_136787_0_0_11"/>
<dbReference type="OrthoDB" id="3638319at2"/>
<keyword evidence="4 5" id="KW-0472">Membrane</keyword>
<accession>C1B121</accession>
<dbReference type="Pfam" id="PF06271">
    <property type="entry name" value="RDD"/>
    <property type="match status" value="1"/>
</dbReference>
<evidence type="ECO:0000313" key="7">
    <source>
        <dbReference type="EMBL" id="BAH54516.1"/>
    </source>
</evidence>
<dbReference type="AlphaFoldDB" id="C1B121"/>
<sequence>MNRTGARRRAQPAGRLRRGVALALDVALHALFAGMVGVIVYVLRTAGDSVSSSMAGATAGLAAIPAWIVVSFVHRTVFQARFHATFGKWMTDLCVVRPEDGTWPGFGYLVKAWFRSVFAIVESDIAMDGEDGMPAVVRRPGESCDTLYSGVTLPPTPRNSRSDFA</sequence>
<keyword evidence="3 5" id="KW-1133">Transmembrane helix</keyword>
<dbReference type="STRING" id="632772.ROP_62690"/>
<dbReference type="InterPro" id="IPR010432">
    <property type="entry name" value="RDD"/>
</dbReference>
<evidence type="ECO:0000256" key="4">
    <source>
        <dbReference type="ARBA" id="ARBA00023136"/>
    </source>
</evidence>
<keyword evidence="2 5" id="KW-0812">Transmembrane</keyword>
<evidence type="ECO:0000259" key="6">
    <source>
        <dbReference type="Pfam" id="PF06271"/>
    </source>
</evidence>
<name>C1B121_RHOOB</name>
<dbReference type="Proteomes" id="UP000002212">
    <property type="component" value="Chromosome"/>
</dbReference>
<evidence type="ECO:0000256" key="2">
    <source>
        <dbReference type="ARBA" id="ARBA00022692"/>
    </source>
</evidence>
<protein>
    <recommendedName>
        <fullName evidence="6">RDD domain-containing protein</fullName>
    </recommendedName>
</protein>
<evidence type="ECO:0000256" key="5">
    <source>
        <dbReference type="SAM" id="Phobius"/>
    </source>
</evidence>
<feature type="transmembrane region" description="Helical" evidence="5">
    <location>
        <begin position="20"/>
        <end position="43"/>
    </location>
</feature>
<dbReference type="GO" id="GO:0016020">
    <property type="term" value="C:membrane"/>
    <property type="evidence" value="ECO:0007669"/>
    <property type="project" value="UniProtKB-SubCell"/>
</dbReference>
<organism evidence="7 8">
    <name type="scientific">Rhodococcus opacus (strain B4)</name>
    <dbReference type="NCBI Taxonomy" id="632772"/>
    <lineage>
        <taxon>Bacteria</taxon>
        <taxon>Bacillati</taxon>
        <taxon>Actinomycetota</taxon>
        <taxon>Actinomycetes</taxon>
        <taxon>Mycobacteriales</taxon>
        <taxon>Nocardiaceae</taxon>
        <taxon>Rhodococcus</taxon>
    </lineage>
</organism>
<dbReference type="EMBL" id="AP011115">
    <property type="protein sequence ID" value="BAH54516.1"/>
    <property type="molecule type" value="Genomic_DNA"/>
</dbReference>
<gene>
    <name evidence="7" type="ordered locus">ROP_62690</name>
</gene>